<reference evidence="4 5" key="1">
    <citation type="submission" date="2019-02" db="EMBL/GenBank/DDBJ databases">
        <authorList>
            <consortium name="Pathogen Informatics"/>
        </authorList>
    </citation>
    <scope>NUCLEOTIDE SEQUENCE [LARGE SCALE GENOMIC DNA]</scope>
    <source>
        <strain evidence="4 5">3012STDY6756504</strain>
    </source>
</reference>
<evidence type="ECO:0000259" key="3">
    <source>
        <dbReference type="Pfam" id="PF26527"/>
    </source>
</evidence>
<accession>A0A4U8VXZ9</accession>
<feature type="domain" description="DUF8176" evidence="3">
    <location>
        <begin position="121"/>
        <end position="239"/>
    </location>
</feature>
<protein>
    <recommendedName>
        <fullName evidence="3">DUF8176 domain-containing protein</fullName>
    </recommendedName>
</protein>
<dbReference type="AlphaFoldDB" id="A0A4U8VXZ9"/>
<dbReference type="EMBL" id="LR215973">
    <property type="protein sequence ID" value="VFA98332.1"/>
    <property type="molecule type" value="Genomic_DNA"/>
</dbReference>
<organism evidence="4 5">
    <name type="scientific">Nocardia cyriacigeorgica</name>
    <dbReference type="NCBI Taxonomy" id="135487"/>
    <lineage>
        <taxon>Bacteria</taxon>
        <taxon>Bacillati</taxon>
        <taxon>Actinomycetota</taxon>
        <taxon>Actinomycetes</taxon>
        <taxon>Mycobacteriales</taxon>
        <taxon>Nocardiaceae</taxon>
        <taxon>Nocardia</taxon>
    </lineage>
</organism>
<gene>
    <name evidence="4" type="ORF">NCTC10797_02099</name>
</gene>
<dbReference type="Pfam" id="PF26527">
    <property type="entry name" value="DUF8176"/>
    <property type="match status" value="1"/>
</dbReference>
<feature type="region of interest" description="Disordered" evidence="1">
    <location>
        <begin position="36"/>
        <end position="62"/>
    </location>
</feature>
<feature type="compositionally biased region" description="Pro residues" evidence="1">
    <location>
        <begin position="40"/>
        <end position="53"/>
    </location>
</feature>
<keyword evidence="2" id="KW-1133">Transmembrane helix</keyword>
<evidence type="ECO:0000313" key="5">
    <source>
        <dbReference type="Proteomes" id="UP000290439"/>
    </source>
</evidence>
<dbReference type="InterPro" id="IPR058489">
    <property type="entry name" value="DUF8176"/>
</dbReference>
<evidence type="ECO:0000256" key="2">
    <source>
        <dbReference type="SAM" id="Phobius"/>
    </source>
</evidence>
<evidence type="ECO:0000256" key="1">
    <source>
        <dbReference type="SAM" id="MobiDB-lite"/>
    </source>
</evidence>
<dbReference type="Proteomes" id="UP000290439">
    <property type="component" value="Chromosome"/>
</dbReference>
<name>A0A4U8VXZ9_9NOCA</name>
<sequence>MDRRDDARGDQAPSGSEASGAKADYVGEWADWMSSLPAPKKIPPGRPTPPGQDPPVRIGRREPIERRRGLRLWAPPLLGLLGATALLAAAYVHFSGPSGEPATAKARPDIVIPAPSGDAVACAPERVGNRIQGNAAGGDDSGTAAIFAFQHAFYVARSGEQARTVVAPGAAVPSAADIQRGIDSVPAGTTHCLAISPGAFVGQYTVVVTEYRPQTQPITYNPQLVTTAAVGGRTLITGIRPIA</sequence>
<proteinExistence type="predicted"/>
<keyword evidence="2" id="KW-0472">Membrane</keyword>
<keyword evidence="2" id="KW-0812">Transmembrane</keyword>
<feature type="transmembrane region" description="Helical" evidence="2">
    <location>
        <begin position="70"/>
        <end position="94"/>
    </location>
</feature>
<feature type="region of interest" description="Disordered" evidence="1">
    <location>
        <begin position="1"/>
        <end position="23"/>
    </location>
</feature>
<dbReference type="OrthoDB" id="4382015at2"/>
<evidence type="ECO:0000313" key="4">
    <source>
        <dbReference type="EMBL" id="VFA98332.1"/>
    </source>
</evidence>
<dbReference type="RefSeq" id="WP_051016565.1">
    <property type="nucleotide sequence ID" value="NZ_JARWOB010000040.1"/>
</dbReference>